<evidence type="ECO:0000313" key="2">
    <source>
        <dbReference type="Proteomes" id="UP001560573"/>
    </source>
</evidence>
<proteinExistence type="predicted"/>
<evidence type="ECO:0000313" key="1">
    <source>
        <dbReference type="EMBL" id="MEX6688158.1"/>
    </source>
</evidence>
<keyword evidence="2" id="KW-1185">Reference proteome</keyword>
<sequence length="200" mass="20750">MKWVADIKSVSHPFFAKGGMLSDSPADLANEDETKLAQETTSNVAAPAPGVPLPSIPPPVPMKDDTCTYKITYSNIQKPGCAADKCGAKIIYDVSKVEATGASCPSLKGLKVTESVTTDNGCTPGGVKTGAGCDIGDNGEVKNCTDTYAFCTSAANIKEGGCTEIYTQKLFVGGVLAETRTITFKFTKSGGTCSATVDRT</sequence>
<dbReference type="EMBL" id="JAULBC010000003">
    <property type="protein sequence ID" value="MEX6688158.1"/>
    <property type="molecule type" value="Genomic_DNA"/>
</dbReference>
<dbReference type="RefSeq" id="WP_369329566.1">
    <property type="nucleotide sequence ID" value="NZ_JAULBC010000003.1"/>
</dbReference>
<comment type="caution">
    <text evidence="1">The sequence shown here is derived from an EMBL/GenBank/DDBJ whole genome shotgun (WGS) entry which is preliminary data.</text>
</comment>
<organism evidence="1 2">
    <name type="scientific">Danxiaibacter flavus</name>
    <dbReference type="NCBI Taxonomy" id="3049108"/>
    <lineage>
        <taxon>Bacteria</taxon>
        <taxon>Pseudomonadati</taxon>
        <taxon>Bacteroidota</taxon>
        <taxon>Chitinophagia</taxon>
        <taxon>Chitinophagales</taxon>
        <taxon>Chitinophagaceae</taxon>
        <taxon>Danxiaibacter</taxon>
    </lineage>
</organism>
<protein>
    <submittedName>
        <fullName evidence="1">Uncharacterized protein</fullName>
    </submittedName>
</protein>
<name>A0ABV3ZI17_9BACT</name>
<dbReference type="Proteomes" id="UP001560573">
    <property type="component" value="Unassembled WGS sequence"/>
</dbReference>
<accession>A0ABV3ZI17</accession>
<gene>
    <name evidence="1" type="ORF">QTN47_11665</name>
</gene>
<reference evidence="1 2" key="1">
    <citation type="submission" date="2023-07" db="EMBL/GenBank/DDBJ databases">
        <authorList>
            <person name="Lian W.-H."/>
        </authorList>
    </citation>
    <scope>NUCLEOTIDE SEQUENCE [LARGE SCALE GENOMIC DNA]</scope>
    <source>
        <strain evidence="1 2">SYSU DXS3180</strain>
    </source>
</reference>